<keyword evidence="6" id="KW-1185">Reference proteome</keyword>
<name>A0ABT3PUC1_9BACT</name>
<protein>
    <submittedName>
        <fullName evidence="5">Helix-turn-helix domain-containing protein</fullName>
    </submittedName>
</protein>
<gene>
    <name evidence="5" type="ORF">LQ318_00975</name>
</gene>
<dbReference type="PANTHER" id="PTHR43280">
    <property type="entry name" value="ARAC-FAMILY TRANSCRIPTIONAL REGULATOR"/>
    <property type="match status" value="1"/>
</dbReference>
<dbReference type="EMBL" id="JAJNDC010000001">
    <property type="protein sequence ID" value="MCW9711462.1"/>
    <property type="molecule type" value="Genomic_DNA"/>
</dbReference>
<reference evidence="5 6" key="1">
    <citation type="submission" date="2021-11" db="EMBL/GenBank/DDBJ databases">
        <title>Aliifidinibius sp. nov., a new bacterium isolated from saline soil.</title>
        <authorList>
            <person name="Galisteo C."/>
            <person name="De La Haba R."/>
            <person name="Sanchez-Porro C."/>
            <person name="Ventosa A."/>
        </authorList>
    </citation>
    <scope>NUCLEOTIDE SEQUENCE [LARGE SCALE GENOMIC DNA]</scope>
    <source>
        <strain evidence="5 6">KACC 190600</strain>
    </source>
</reference>
<keyword evidence="3" id="KW-0804">Transcription</keyword>
<dbReference type="PROSITE" id="PS01124">
    <property type="entry name" value="HTH_ARAC_FAMILY_2"/>
    <property type="match status" value="1"/>
</dbReference>
<dbReference type="Pfam" id="PF12833">
    <property type="entry name" value="HTH_18"/>
    <property type="match status" value="1"/>
</dbReference>
<dbReference type="InterPro" id="IPR020449">
    <property type="entry name" value="Tscrpt_reg_AraC-type_HTH"/>
</dbReference>
<dbReference type="SMART" id="SM00342">
    <property type="entry name" value="HTH_ARAC"/>
    <property type="match status" value="1"/>
</dbReference>
<dbReference type="RefSeq" id="WP_265786696.1">
    <property type="nucleotide sequence ID" value="NZ_BAABRS010000001.1"/>
</dbReference>
<comment type="caution">
    <text evidence="5">The sequence shown here is derived from an EMBL/GenBank/DDBJ whole genome shotgun (WGS) entry which is preliminary data.</text>
</comment>
<evidence type="ECO:0000259" key="4">
    <source>
        <dbReference type="PROSITE" id="PS01124"/>
    </source>
</evidence>
<dbReference type="SUPFAM" id="SSF46689">
    <property type="entry name" value="Homeodomain-like"/>
    <property type="match status" value="1"/>
</dbReference>
<keyword evidence="1" id="KW-0805">Transcription regulation</keyword>
<keyword evidence="2" id="KW-0238">DNA-binding</keyword>
<dbReference type="Gene3D" id="1.10.10.60">
    <property type="entry name" value="Homeodomain-like"/>
    <property type="match status" value="1"/>
</dbReference>
<evidence type="ECO:0000256" key="1">
    <source>
        <dbReference type="ARBA" id="ARBA00023015"/>
    </source>
</evidence>
<dbReference type="InterPro" id="IPR009057">
    <property type="entry name" value="Homeodomain-like_sf"/>
</dbReference>
<dbReference type="PANTHER" id="PTHR43280:SF32">
    <property type="entry name" value="TRANSCRIPTIONAL REGULATORY PROTEIN"/>
    <property type="match status" value="1"/>
</dbReference>
<dbReference type="InterPro" id="IPR018060">
    <property type="entry name" value="HTH_AraC"/>
</dbReference>
<evidence type="ECO:0000256" key="3">
    <source>
        <dbReference type="ARBA" id="ARBA00023163"/>
    </source>
</evidence>
<organism evidence="5 6">
    <name type="scientific">Fodinibius salicampi</name>
    <dbReference type="NCBI Taxonomy" id="1920655"/>
    <lineage>
        <taxon>Bacteria</taxon>
        <taxon>Pseudomonadati</taxon>
        <taxon>Balneolota</taxon>
        <taxon>Balneolia</taxon>
        <taxon>Balneolales</taxon>
        <taxon>Balneolaceae</taxon>
        <taxon>Fodinibius</taxon>
    </lineage>
</organism>
<evidence type="ECO:0000256" key="2">
    <source>
        <dbReference type="ARBA" id="ARBA00023125"/>
    </source>
</evidence>
<dbReference type="PRINTS" id="PR00032">
    <property type="entry name" value="HTHARAC"/>
</dbReference>
<dbReference type="Proteomes" id="UP001207337">
    <property type="component" value="Unassembled WGS sequence"/>
</dbReference>
<accession>A0ABT3PUC1</accession>
<feature type="domain" description="HTH araC/xylS-type" evidence="4">
    <location>
        <begin position="218"/>
        <end position="299"/>
    </location>
</feature>
<sequence>MSNSKKLQDWYKQKIDSVPEKTQMENERFDVFKLDPFLGDNPAPVPYDQRDYYKVMLFRGKGKVLYADKVIEVKKQALSFSNPLIPCEWIDKKDVMGGLFCIFDKEFFQEFADFSEYSVFQPGGNHVFELTDEQLKKVATFYKRMFKELNSDYQHKYDVLRTIIFDLMHFAMKMEPSSHIRSKEINASRRISMMFQDLLERQFPIDDSHRCLNLRMPSDFAEKLNVHVNHLNRALKETTGKTTSQHVNERILQEAKILLKRSQWNISEIGYGLGFSEAPHFSNFFKKHVDMSPSEFRDV</sequence>
<evidence type="ECO:0000313" key="6">
    <source>
        <dbReference type="Proteomes" id="UP001207337"/>
    </source>
</evidence>
<proteinExistence type="predicted"/>
<evidence type="ECO:0000313" key="5">
    <source>
        <dbReference type="EMBL" id="MCW9711462.1"/>
    </source>
</evidence>